<dbReference type="Proteomes" id="UP001589833">
    <property type="component" value="Unassembled WGS sequence"/>
</dbReference>
<comment type="caution">
    <text evidence="1">The sequence shown here is derived from an EMBL/GenBank/DDBJ whole genome shotgun (WGS) entry which is preliminary data.</text>
</comment>
<keyword evidence="2" id="KW-1185">Reference proteome</keyword>
<gene>
    <name evidence="1" type="ORF">ACFFH4_15440</name>
</gene>
<proteinExistence type="predicted"/>
<sequence>MLEAPYWDIRFNSCDTSRRSFVEYNYVKTISLIELISELNIEPNIVKFFKIKINQEYFISEGYEGYIFVKVISFSNFIIVETMGLNHEKEEIHDFIHYGIRDIVRCIIVTPVILRKTKKVIYVLKTSDEEDPEEMINYISTMSKRKFTRIIGEGSYCFKKVKW</sequence>
<dbReference type="EMBL" id="JBHLTR010000026">
    <property type="protein sequence ID" value="MFC0560397.1"/>
    <property type="molecule type" value="Genomic_DNA"/>
</dbReference>
<organism evidence="1 2">
    <name type="scientific">Halalkalibacter alkalisediminis</name>
    <dbReference type="NCBI Taxonomy" id="935616"/>
    <lineage>
        <taxon>Bacteria</taxon>
        <taxon>Bacillati</taxon>
        <taxon>Bacillota</taxon>
        <taxon>Bacilli</taxon>
        <taxon>Bacillales</taxon>
        <taxon>Bacillaceae</taxon>
        <taxon>Halalkalibacter</taxon>
    </lineage>
</organism>
<accession>A0ABV6NI15</accession>
<dbReference type="RefSeq" id="WP_390292453.1">
    <property type="nucleotide sequence ID" value="NZ_JBHUKX010000001.1"/>
</dbReference>
<protein>
    <submittedName>
        <fullName evidence="1">Uncharacterized protein</fullName>
    </submittedName>
</protein>
<name>A0ABV6NI15_9BACI</name>
<evidence type="ECO:0000313" key="1">
    <source>
        <dbReference type="EMBL" id="MFC0560397.1"/>
    </source>
</evidence>
<reference evidence="1 2" key="1">
    <citation type="submission" date="2024-09" db="EMBL/GenBank/DDBJ databases">
        <authorList>
            <person name="Sun Q."/>
            <person name="Mori K."/>
        </authorList>
    </citation>
    <scope>NUCLEOTIDE SEQUENCE [LARGE SCALE GENOMIC DNA]</scope>
    <source>
        <strain evidence="1 2">NCAIM B.02301</strain>
    </source>
</reference>
<evidence type="ECO:0000313" key="2">
    <source>
        <dbReference type="Proteomes" id="UP001589833"/>
    </source>
</evidence>